<dbReference type="Pfam" id="PF00440">
    <property type="entry name" value="TetR_N"/>
    <property type="match status" value="1"/>
</dbReference>
<evidence type="ECO:0000313" key="7">
    <source>
        <dbReference type="Proteomes" id="UP000602395"/>
    </source>
</evidence>
<dbReference type="InterPro" id="IPR001647">
    <property type="entry name" value="HTH_TetR"/>
</dbReference>
<proteinExistence type="predicted"/>
<evidence type="ECO:0000256" key="3">
    <source>
        <dbReference type="ARBA" id="ARBA00023163"/>
    </source>
</evidence>
<keyword evidence="7" id="KW-1185">Reference proteome</keyword>
<protein>
    <submittedName>
        <fullName evidence="6">TetR family transcriptional regulator</fullName>
    </submittedName>
</protein>
<comment type="caution">
    <text evidence="6">The sequence shown here is derived from an EMBL/GenBank/DDBJ whole genome shotgun (WGS) entry which is preliminary data.</text>
</comment>
<keyword evidence="3" id="KW-0804">Transcription</keyword>
<dbReference type="InterPro" id="IPR009057">
    <property type="entry name" value="Homeodomain-like_sf"/>
</dbReference>
<feature type="DNA-binding region" description="H-T-H motif" evidence="4">
    <location>
        <begin position="39"/>
        <end position="58"/>
    </location>
</feature>
<gene>
    <name evidence="6" type="ORF">IDF66_13810</name>
</gene>
<feature type="domain" description="HTH tetR-type" evidence="5">
    <location>
        <begin position="16"/>
        <end position="76"/>
    </location>
</feature>
<dbReference type="PANTHER" id="PTHR30055:SF234">
    <property type="entry name" value="HTH-TYPE TRANSCRIPTIONAL REGULATOR BETI"/>
    <property type="match status" value="1"/>
</dbReference>
<evidence type="ECO:0000256" key="4">
    <source>
        <dbReference type="PROSITE-ProRule" id="PRU00335"/>
    </source>
</evidence>
<dbReference type="RefSeq" id="WP_190267264.1">
    <property type="nucleotide sequence ID" value="NZ_BAABAD010000004.1"/>
</dbReference>
<keyword evidence="2 4" id="KW-0238">DNA-binding</keyword>
<sequence length="198" mass="21523">MPRQVPIDAGVDRRVRRSRAALFAAAVRLVSERGTTSVSLTELAEAADLSRQAVYSHFCDRDSVIVAAGIDLIERELFPALAECDDGAWGQMTLLATRHLAHHRPYYRALGTGPCAYPAKQAVLASVASLHNQVGGQAVRGFEGDDAVTFVVGGCFDLFTRWLVDSEDPLDPDAMADRLLTLAGQLFSRDLAESIRRP</sequence>
<name>A0ABR7WFJ7_9ACTN</name>
<dbReference type="Gene3D" id="1.10.357.10">
    <property type="entry name" value="Tetracycline Repressor, domain 2"/>
    <property type="match status" value="1"/>
</dbReference>
<evidence type="ECO:0000313" key="6">
    <source>
        <dbReference type="EMBL" id="MBD1320657.1"/>
    </source>
</evidence>
<dbReference type="Proteomes" id="UP000602395">
    <property type="component" value="Unassembled WGS sequence"/>
</dbReference>
<evidence type="ECO:0000256" key="1">
    <source>
        <dbReference type="ARBA" id="ARBA00023015"/>
    </source>
</evidence>
<dbReference type="PRINTS" id="PR00455">
    <property type="entry name" value="HTHTETR"/>
</dbReference>
<dbReference type="PANTHER" id="PTHR30055">
    <property type="entry name" value="HTH-TYPE TRANSCRIPTIONAL REGULATOR RUTR"/>
    <property type="match status" value="1"/>
</dbReference>
<keyword evidence="1" id="KW-0805">Transcription regulation</keyword>
<evidence type="ECO:0000256" key="2">
    <source>
        <dbReference type="ARBA" id="ARBA00023125"/>
    </source>
</evidence>
<accession>A0ABR7WFJ7</accession>
<evidence type="ECO:0000259" key="5">
    <source>
        <dbReference type="PROSITE" id="PS50977"/>
    </source>
</evidence>
<organism evidence="6 7">
    <name type="scientific">Gordonia hankookensis</name>
    <dbReference type="NCBI Taxonomy" id="589403"/>
    <lineage>
        <taxon>Bacteria</taxon>
        <taxon>Bacillati</taxon>
        <taxon>Actinomycetota</taxon>
        <taxon>Actinomycetes</taxon>
        <taxon>Mycobacteriales</taxon>
        <taxon>Gordoniaceae</taxon>
        <taxon>Gordonia</taxon>
    </lineage>
</organism>
<dbReference type="SUPFAM" id="SSF46689">
    <property type="entry name" value="Homeodomain-like"/>
    <property type="match status" value="1"/>
</dbReference>
<dbReference type="InterPro" id="IPR050109">
    <property type="entry name" value="HTH-type_TetR-like_transc_reg"/>
</dbReference>
<dbReference type="EMBL" id="JACWMS010000002">
    <property type="protein sequence ID" value="MBD1320657.1"/>
    <property type="molecule type" value="Genomic_DNA"/>
</dbReference>
<dbReference type="PROSITE" id="PS50977">
    <property type="entry name" value="HTH_TETR_2"/>
    <property type="match status" value="1"/>
</dbReference>
<reference evidence="6 7" key="1">
    <citation type="submission" date="2020-09" db="EMBL/GenBank/DDBJ databases">
        <title>Novel species in genus Gordonia.</title>
        <authorList>
            <person name="Zhang G."/>
        </authorList>
    </citation>
    <scope>NUCLEOTIDE SEQUENCE [LARGE SCALE GENOMIC DNA]</scope>
    <source>
        <strain evidence="6 7">ON-33</strain>
    </source>
</reference>